<dbReference type="KEGG" id="scib:HUG20_17785"/>
<evidence type="ECO:0000259" key="9">
    <source>
        <dbReference type="Pfam" id="PF22638"/>
    </source>
</evidence>
<sequence>MTSTFHGLQAAYKGLMGQQSALKTTGHNIANANTEGYTRQRVNFNASQAYPAPGKNAPSIPGQVGTGVDVENIERVREHFLDAQYREENANAGYWEQTLTAMKRMEEVMNEQSETGLLAEAMDEFWGSLHDLSANPDDASTREITAQRAAALADTYNHMVGSMQTNKRGIEDEIDTSVKVVNGLLAQTNDLNEEIAQIEAQGQIPNDLYDQRDRVIDELSEYINIEIEPENPGSHTHPAAEGGISVYVVDDDGNRLGDGDGVAIVQGESGNEGHLELAVEKDDEESVVESINFGADLELLGDHHGKLGALVDAFGYGEEDGLYQSKITDLNHLMTAFIGEFNDVHQEGVDLNGDQGMNFFDLDDEGVLSVNQDIMDDTDLIAAAQSNNDGDGSNALALANAREDSGFDSTYQSIIGEMAIEVDEARTMNETSMVRRDTIEMNRQSVSSVSLDEEMTNMIQFQHAYNASSRMVTVIDEMLEQVINQMGIVGR</sequence>
<evidence type="ECO:0000313" key="11">
    <source>
        <dbReference type="Proteomes" id="UP000595349"/>
    </source>
</evidence>
<gene>
    <name evidence="10" type="primary">flgK</name>
    <name evidence="10" type="ORF">HUG20_17785</name>
</gene>
<evidence type="ECO:0000256" key="5">
    <source>
        <dbReference type="ARBA" id="ARBA00022525"/>
    </source>
</evidence>
<name>A0A7T6ZE27_9BACI</name>
<dbReference type="SUPFAM" id="SSF64518">
    <property type="entry name" value="Phase 1 flagellin"/>
    <property type="match status" value="1"/>
</dbReference>
<dbReference type="GO" id="GO:0005576">
    <property type="term" value="C:extracellular region"/>
    <property type="evidence" value="ECO:0007669"/>
    <property type="project" value="UniProtKB-SubCell"/>
</dbReference>
<evidence type="ECO:0000256" key="6">
    <source>
        <dbReference type="ARBA" id="ARBA00023143"/>
    </source>
</evidence>
<dbReference type="InterPro" id="IPR001444">
    <property type="entry name" value="Flag_bb_rod_N"/>
</dbReference>
<dbReference type="GO" id="GO:0044780">
    <property type="term" value="P:bacterial-type flagellum assembly"/>
    <property type="evidence" value="ECO:0007669"/>
    <property type="project" value="InterPro"/>
</dbReference>
<evidence type="ECO:0000259" key="7">
    <source>
        <dbReference type="Pfam" id="PF00460"/>
    </source>
</evidence>
<dbReference type="AlphaFoldDB" id="A0A7T6ZE27"/>
<reference evidence="10 11" key="1">
    <citation type="submission" date="2020-06" db="EMBL/GenBank/DDBJ databases">
        <title>Genomic analysis of Salicibibacter sp. NKC21-4.</title>
        <authorList>
            <person name="Oh Y.J."/>
        </authorList>
    </citation>
    <scope>NUCLEOTIDE SEQUENCE [LARGE SCALE GENOMIC DNA]</scope>
    <source>
        <strain evidence="10 11">NKC21-4</strain>
    </source>
</reference>
<feature type="domain" description="Flagellar hook-associated protein FlgK helical" evidence="9">
    <location>
        <begin position="102"/>
        <end position="360"/>
    </location>
</feature>
<dbReference type="InterPro" id="IPR010930">
    <property type="entry name" value="Flg_bb/hook_C_dom"/>
</dbReference>
<evidence type="ECO:0000313" key="10">
    <source>
        <dbReference type="EMBL" id="QQK81580.1"/>
    </source>
</evidence>
<dbReference type="GO" id="GO:0009424">
    <property type="term" value="C:bacterial-type flagellum hook"/>
    <property type="evidence" value="ECO:0007669"/>
    <property type="project" value="InterPro"/>
</dbReference>
<comment type="similarity">
    <text evidence="3">Belongs to the flagella basal body rod proteins family.</text>
</comment>
<dbReference type="InterPro" id="IPR053927">
    <property type="entry name" value="FlgK_helical"/>
</dbReference>
<feature type="domain" description="Flagellar basal body rod protein N-terminal" evidence="7">
    <location>
        <begin position="8"/>
        <end position="38"/>
    </location>
</feature>
<dbReference type="RefSeq" id="WP_200086023.1">
    <property type="nucleotide sequence ID" value="NZ_CP054706.1"/>
</dbReference>
<evidence type="ECO:0000256" key="1">
    <source>
        <dbReference type="ARBA" id="ARBA00004365"/>
    </source>
</evidence>
<keyword evidence="10" id="KW-0969">Cilium</keyword>
<dbReference type="Pfam" id="PF06429">
    <property type="entry name" value="Flg_bbr_C"/>
    <property type="match status" value="1"/>
</dbReference>
<evidence type="ECO:0000259" key="8">
    <source>
        <dbReference type="Pfam" id="PF06429"/>
    </source>
</evidence>
<dbReference type="InterPro" id="IPR002371">
    <property type="entry name" value="FlgK"/>
</dbReference>
<dbReference type="Pfam" id="PF22638">
    <property type="entry name" value="FlgK_D1"/>
    <property type="match status" value="1"/>
</dbReference>
<evidence type="ECO:0000256" key="3">
    <source>
        <dbReference type="ARBA" id="ARBA00009677"/>
    </source>
</evidence>
<feature type="domain" description="Flagellar basal-body/hook protein C-terminal" evidence="8">
    <location>
        <begin position="446"/>
        <end position="484"/>
    </location>
</feature>
<keyword evidence="10" id="KW-0966">Cell projection</keyword>
<proteinExistence type="inferred from homology"/>
<dbReference type="EMBL" id="CP054706">
    <property type="protein sequence ID" value="QQK81580.1"/>
    <property type="molecule type" value="Genomic_DNA"/>
</dbReference>
<protein>
    <recommendedName>
        <fullName evidence="4">Flagellar hook-associated protein 1</fullName>
    </recommendedName>
</protein>
<accession>A0A7T6ZE27</accession>
<evidence type="ECO:0000256" key="2">
    <source>
        <dbReference type="ARBA" id="ARBA00004613"/>
    </source>
</evidence>
<dbReference type="Proteomes" id="UP000595349">
    <property type="component" value="Chromosome"/>
</dbReference>
<keyword evidence="11" id="KW-1185">Reference proteome</keyword>
<comment type="subcellular location">
    <subcellularLocation>
        <location evidence="1">Bacterial flagellum</location>
    </subcellularLocation>
    <subcellularLocation>
        <location evidence="2">Secreted</location>
    </subcellularLocation>
</comment>
<dbReference type="GO" id="GO:0005198">
    <property type="term" value="F:structural molecule activity"/>
    <property type="evidence" value="ECO:0007669"/>
    <property type="project" value="InterPro"/>
</dbReference>
<dbReference type="NCBIfam" id="TIGR02492">
    <property type="entry name" value="flgK_ends"/>
    <property type="match status" value="1"/>
</dbReference>
<organism evidence="10 11">
    <name type="scientific">Salicibibacter cibi</name>
    <dbReference type="NCBI Taxonomy" id="2743001"/>
    <lineage>
        <taxon>Bacteria</taxon>
        <taxon>Bacillati</taxon>
        <taxon>Bacillota</taxon>
        <taxon>Bacilli</taxon>
        <taxon>Bacillales</taxon>
        <taxon>Bacillaceae</taxon>
        <taxon>Salicibibacter</taxon>
    </lineage>
</organism>
<dbReference type="PANTHER" id="PTHR30033">
    <property type="entry name" value="FLAGELLAR HOOK-ASSOCIATED PROTEIN 1"/>
    <property type="match status" value="1"/>
</dbReference>
<keyword evidence="6" id="KW-0975">Bacterial flagellum</keyword>
<dbReference type="Pfam" id="PF00460">
    <property type="entry name" value="Flg_bb_rod"/>
    <property type="match status" value="1"/>
</dbReference>
<keyword evidence="10" id="KW-0282">Flagellum</keyword>
<evidence type="ECO:0000256" key="4">
    <source>
        <dbReference type="ARBA" id="ARBA00016244"/>
    </source>
</evidence>
<dbReference type="PANTHER" id="PTHR30033:SF1">
    <property type="entry name" value="FLAGELLAR HOOK-ASSOCIATED PROTEIN 1"/>
    <property type="match status" value="1"/>
</dbReference>
<keyword evidence="5" id="KW-0964">Secreted</keyword>